<evidence type="ECO:0000256" key="3">
    <source>
        <dbReference type="ARBA" id="ARBA00022786"/>
    </source>
</evidence>
<dbReference type="EMBL" id="AZGZ01000003">
    <property type="protein sequence ID" value="KZZ96297.1"/>
    <property type="molecule type" value="Genomic_DNA"/>
</dbReference>
<dbReference type="GO" id="GO:0010265">
    <property type="term" value="P:SCF complex assembly"/>
    <property type="evidence" value="ECO:0007669"/>
    <property type="project" value="InterPro"/>
</dbReference>
<dbReference type="Gene3D" id="1.25.10.10">
    <property type="entry name" value="Leucine-rich Repeat Variant"/>
    <property type="match status" value="1"/>
</dbReference>
<gene>
    <name evidence="6" type="ORF">AAP_01070</name>
</gene>
<evidence type="ECO:0000256" key="4">
    <source>
        <dbReference type="SAM" id="MobiDB-lite"/>
    </source>
</evidence>
<dbReference type="Proteomes" id="UP000242877">
    <property type="component" value="Unassembled WGS sequence"/>
</dbReference>
<comment type="caution">
    <text evidence="6">The sequence shown here is derived from an EMBL/GenBank/DDBJ whole genome shotgun (WGS) entry which is preliminary data.</text>
</comment>
<proteinExistence type="inferred from homology"/>
<name>A0A168C8W7_9EURO</name>
<dbReference type="Pfam" id="PF08623">
    <property type="entry name" value="TIP120"/>
    <property type="match status" value="1"/>
</dbReference>
<evidence type="ECO:0000256" key="2">
    <source>
        <dbReference type="ARBA" id="ARBA00022737"/>
    </source>
</evidence>
<sequence length="1405" mass="152688">MASYSGYSVNRPVASGSSSVAAAAASFRSSARELFSKCDNPDPDIRFMSLCDLEELLANEKASGHLINDAYNPEMTKLATQLISMLEDQNGEVQNQALKCFGPLTRRTSPTLKPALLNRLCQLTIKPDTDSSLAFAALRLCIANMRQPSSAGGVTNEVTDDYRAIREVLLKWLLGGDNVPEVGTVSSLLSKEKGRTYSSEAIDVARDVVRIYGVLISPADLEKLLMRAMNILCDDGAGSVAIKRVLLMVQEMAPRFTEAHWDRFIKYLKAGFTRKGVTDHQRKNLISTIGMVCRGEPHKLGTYLADLTGYVLDPVSAEETMGDTDEDEDEHDAQADELKEFAFLTMDTLLSSCQLQMQPYLSECMNAALRYIKYEPNLAGFDADDEEMEDANDADFGGSDVDEDEFDDYEDADESDSDDVSWKVRRAAAKVLGTVVMTPASVAADGVSVSNEKSIYTQIVPTLLSRLTKEKEDAVKVEIVTCLVGLVKRSYKDGALDAAAADLANYDDTASLLPIDLSERMRSSRKRRRGDDDIDMITDDQFDAANDVDYEAQIAACPASFIREASPMVTSPSTSFESEDAKDFEKLISPLINALVKAWKNASLTLRQSTLVLLKTLAVAKPGALMVHLEQIQVPIKEALKSISTSTSLGARVDTGVGSASGAASVAGLCIESLGLIGVIAATYTRACLGNEEVDAVTLLTFLEDIIPGIVEGVDGRNVKVAVEGLIAIERIEKALTPRQGNKASAILSAATTVASVQKQLETLFEFVVRKIGDNNTDSDVRKSAIHVLGVVLSRTSGSQGQALLSSESRLRGLNILLDRVRSELTRVAAIKAVEDVALFATRPEDVPGPWLLDITFELAGQLRKSDRALRGSALDALKSIAVNGNTRAHLDASEESVQKLSTSLFPLLSTKDSNMLAYALVIYTKILPGHVSSVLSDEFVLGMCDVVRVSISGMTLKAFLLLVRVISEQGAGNTLLGAFLKDVGVAGDPGVLGRAIGTILVHGGPEIPVKVQDFSEELSTAEDPARKCLALGVLGEVGLRMGPKSNLSPEIFLSNFNSSSDNVRLSAAVALGNSGANNVRVYLPVILSGLQNSAALQYLLLHSLKEILHHPAKVREEVRPFAETLWGTLLKASGSVDNRAVGAACIGRLALIEPGLYLPRLKEYLFDNDAGIRSTVISAFRYTLREQNDAYREVMRPLLVSILHAMLEDPDVGNHRLALTTVNTAILHQLSLVKPQLHELVMLIIEDTKIKPELVREVQMGPFKHKVDDGLDLRKAAYEALYTSLEHSLPTLNISAVYTRLLAGISDHGDIRTLCLLMISKLITLKPVETKHHLNSLAEKFNAIMTAKQASNVVKQDFQREQEAMSGILRVTKELARAFPIVESASEYGPWNNYLEMSKTYNIS</sequence>
<comment type="similarity">
    <text evidence="1">Belongs to the CAND family.</text>
</comment>
<accession>A0A168C8W7</accession>
<keyword evidence="3" id="KW-0833">Ubl conjugation pathway</keyword>
<dbReference type="VEuPathDB" id="FungiDB:AAP_01070"/>
<dbReference type="InterPro" id="IPR013932">
    <property type="entry name" value="TATA-bd_TIP120"/>
</dbReference>
<protein>
    <submittedName>
        <fullName evidence="6">Cullin binding protein CanA</fullName>
    </submittedName>
</protein>
<evidence type="ECO:0000313" key="6">
    <source>
        <dbReference type="EMBL" id="KZZ96297.1"/>
    </source>
</evidence>
<evidence type="ECO:0000313" key="7">
    <source>
        <dbReference type="Proteomes" id="UP000242877"/>
    </source>
</evidence>
<dbReference type="PANTHER" id="PTHR12696">
    <property type="entry name" value="TIP120"/>
    <property type="match status" value="1"/>
</dbReference>
<keyword evidence="7" id="KW-1185">Reference proteome</keyword>
<reference evidence="6 7" key="1">
    <citation type="journal article" date="2016" name="Genome Biol. Evol.">
        <title>Divergent and convergent evolution of fungal pathogenicity.</title>
        <authorList>
            <person name="Shang Y."/>
            <person name="Xiao G."/>
            <person name="Zheng P."/>
            <person name="Cen K."/>
            <person name="Zhan S."/>
            <person name="Wang C."/>
        </authorList>
    </citation>
    <scope>NUCLEOTIDE SEQUENCE [LARGE SCALE GENOMIC DNA]</scope>
    <source>
        <strain evidence="6 7">ARSEF 7405</strain>
    </source>
</reference>
<keyword evidence="2" id="KW-0677">Repeat</keyword>
<dbReference type="InterPro" id="IPR016024">
    <property type="entry name" value="ARM-type_fold"/>
</dbReference>
<feature type="domain" description="TATA-binding protein interacting (TIP20)" evidence="5">
    <location>
        <begin position="1233"/>
        <end position="1397"/>
    </location>
</feature>
<dbReference type="OrthoDB" id="6260732at2759"/>
<feature type="compositionally biased region" description="Acidic residues" evidence="4">
    <location>
        <begin position="400"/>
        <end position="418"/>
    </location>
</feature>
<evidence type="ECO:0000256" key="1">
    <source>
        <dbReference type="ARBA" id="ARBA00007657"/>
    </source>
</evidence>
<dbReference type="SUPFAM" id="SSF48371">
    <property type="entry name" value="ARM repeat"/>
    <property type="match status" value="1"/>
</dbReference>
<evidence type="ECO:0000259" key="5">
    <source>
        <dbReference type="Pfam" id="PF08623"/>
    </source>
</evidence>
<dbReference type="InterPro" id="IPR011989">
    <property type="entry name" value="ARM-like"/>
</dbReference>
<dbReference type="InterPro" id="IPR039852">
    <property type="entry name" value="CAND1/CAND2"/>
</dbReference>
<feature type="region of interest" description="Disordered" evidence="4">
    <location>
        <begin position="389"/>
        <end position="418"/>
    </location>
</feature>
<organism evidence="6 7">
    <name type="scientific">Ascosphaera apis ARSEF 7405</name>
    <dbReference type="NCBI Taxonomy" id="392613"/>
    <lineage>
        <taxon>Eukaryota</taxon>
        <taxon>Fungi</taxon>
        <taxon>Dikarya</taxon>
        <taxon>Ascomycota</taxon>
        <taxon>Pezizomycotina</taxon>
        <taxon>Eurotiomycetes</taxon>
        <taxon>Eurotiomycetidae</taxon>
        <taxon>Onygenales</taxon>
        <taxon>Ascosphaeraceae</taxon>
        <taxon>Ascosphaera</taxon>
    </lineage>
</organism>